<keyword evidence="5" id="KW-1185">Reference proteome</keyword>
<organism evidence="4 5">
    <name type="scientific">Mucilaginibacter rigui</name>
    <dbReference type="NCBI Taxonomy" id="534635"/>
    <lineage>
        <taxon>Bacteria</taxon>
        <taxon>Pseudomonadati</taxon>
        <taxon>Bacteroidota</taxon>
        <taxon>Sphingobacteriia</taxon>
        <taxon>Sphingobacteriales</taxon>
        <taxon>Sphingobacteriaceae</taxon>
        <taxon>Mucilaginibacter</taxon>
    </lineage>
</organism>
<evidence type="ECO:0000256" key="2">
    <source>
        <dbReference type="ARBA" id="ARBA00023315"/>
    </source>
</evidence>
<accession>A0ABR7X2V4</accession>
<evidence type="ECO:0000313" key="4">
    <source>
        <dbReference type="EMBL" id="MBD1384092.1"/>
    </source>
</evidence>
<dbReference type="PANTHER" id="PTHR43877">
    <property type="entry name" value="AMINOALKYLPHOSPHONATE N-ACETYLTRANSFERASE-RELATED-RELATED"/>
    <property type="match status" value="1"/>
</dbReference>
<dbReference type="InterPro" id="IPR000182">
    <property type="entry name" value="GNAT_dom"/>
</dbReference>
<evidence type="ECO:0000313" key="5">
    <source>
        <dbReference type="Proteomes" id="UP000618754"/>
    </source>
</evidence>
<gene>
    <name evidence="4" type="ORF">IDJ75_02290</name>
</gene>
<evidence type="ECO:0000259" key="3">
    <source>
        <dbReference type="PROSITE" id="PS51186"/>
    </source>
</evidence>
<keyword evidence="2" id="KW-0012">Acyltransferase</keyword>
<proteinExistence type="predicted"/>
<dbReference type="InterPro" id="IPR050832">
    <property type="entry name" value="Bact_Acetyltransf"/>
</dbReference>
<dbReference type="EMBL" id="JACWMW010000001">
    <property type="protein sequence ID" value="MBD1384092.1"/>
    <property type="molecule type" value="Genomic_DNA"/>
</dbReference>
<dbReference type="InterPro" id="IPR016181">
    <property type="entry name" value="Acyl_CoA_acyltransferase"/>
</dbReference>
<comment type="caution">
    <text evidence="4">The sequence shown here is derived from an EMBL/GenBank/DDBJ whole genome shotgun (WGS) entry which is preliminary data.</text>
</comment>
<dbReference type="PROSITE" id="PS51186">
    <property type="entry name" value="GNAT"/>
    <property type="match status" value="1"/>
</dbReference>
<evidence type="ECO:0000256" key="1">
    <source>
        <dbReference type="ARBA" id="ARBA00022679"/>
    </source>
</evidence>
<protein>
    <submittedName>
        <fullName evidence="4">GNAT family N-acetyltransferase</fullName>
    </submittedName>
</protein>
<dbReference type="SUPFAM" id="SSF55729">
    <property type="entry name" value="Acyl-CoA N-acyltransferases (Nat)"/>
    <property type="match status" value="1"/>
</dbReference>
<feature type="domain" description="N-acetyltransferase" evidence="3">
    <location>
        <begin position="4"/>
        <end position="153"/>
    </location>
</feature>
<dbReference type="Gene3D" id="3.40.630.30">
    <property type="match status" value="1"/>
</dbReference>
<reference evidence="4 5" key="1">
    <citation type="submission" date="2020-09" db="EMBL/GenBank/DDBJ databases">
        <title>Novel species of Mucilaginibacter isolated from a glacier on the Tibetan Plateau.</title>
        <authorList>
            <person name="Liu Q."/>
            <person name="Xin Y.-H."/>
        </authorList>
    </citation>
    <scope>NUCLEOTIDE SEQUENCE [LARGE SCALE GENOMIC DNA]</scope>
    <source>
        <strain evidence="4 5">CGMCC 1.13878</strain>
    </source>
</reference>
<dbReference type="CDD" id="cd04301">
    <property type="entry name" value="NAT_SF"/>
    <property type="match status" value="1"/>
</dbReference>
<name>A0ABR7X2V4_9SPHI</name>
<dbReference type="Pfam" id="PF00583">
    <property type="entry name" value="Acetyltransf_1"/>
    <property type="match status" value="1"/>
</dbReference>
<keyword evidence="1" id="KW-0808">Transferase</keyword>
<sequence length="153" mass="17208">MDTITIRPATLADMDTLLQFEQGVIAAERPFDPTLKDEHINYYNLPELITAAHCHLVVAELAGELIGSGYARIETSKIYLKHPQYAYLGFMYVLPQYRGKGVNKAVIAALQEWAVSQGMNELRLEVYYQNAPAVKAYEKVGFISHMIAMRKGV</sequence>
<dbReference type="Proteomes" id="UP000618754">
    <property type="component" value="Unassembled WGS sequence"/>
</dbReference>